<comment type="cofactor">
    <cofactor evidence="10">
        <name>Mg(2+)</name>
        <dbReference type="ChEBI" id="CHEBI:18420"/>
    </cofactor>
    <text evidence="10">Binds 1 Mg(2+) ion per subunit.</text>
</comment>
<reference evidence="12 13" key="1">
    <citation type="submission" date="2019-03" db="EMBL/GenBank/DDBJ databases">
        <title>Genomic Encyclopedia of Type Strains, Phase IV (KMG-IV): sequencing the most valuable type-strain genomes for metagenomic binning, comparative biology and taxonomic classification.</title>
        <authorList>
            <person name="Goeker M."/>
        </authorList>
    </citation>
    <scope>NUCLEOTIDE SEQUENCE [LARGE SCALE GENOMIC DNA]</scope>
    <source>
        <strain evidence="12 13">DSM 12121</strain>
    </source>
</reference>
<dbReference type="GO" id="GO:0009146">
    <property type="term" value="P:purine nucleoside triphosphate catabolic process"/>
    <property type="evidence" value="ECO:0007669"/>
    <property type="project" value="UniProtKB-UniRule"/>
</dbReference>
<gene>
    <name evidence="12" type="ORF">C7389_1226</name>
</gene>
<evidence type="ECO:0000313" key="12">
    <source>
        <dbReference type="EMBL" id="TDN47049.1"/>
    </source>
</evidence>
<comment type="similarity">
    <text evidence="1 10 11">Belongs to the HAM1 NTPase family.</text>
</comment>
<dbReference type="RefSeq" id="WP_133594352.1">
    <property type="nucleotide sequence ID" value="NZ_SNVV01000022.1"/>
</dbReference>
<feature type="binding site" evidence="10">
    <location>
        <begin position="10"/>
        <end position="15"/>
    </location>
    <ligand>
        <name>substrate</name>
    </ligand>
</feature>
<dbReference type="GO" id="GO:0017111">
    <property type="term" value="F:ribonucleoside triphosphate phosphatase activity"/>
    <property type="evidence" value="ECO:0007669"/>
    <property type="project" value="InterPro"/>
</dbReference>
<dbReference type="InterPro" id="IPR020922">
    <property type="entry name" value="dITP/XTP_pyrophosphatase"/>
</dbReference>
<evidence type="ECO:0000256" key="3">
    <source>
        <dbReference type="ARBA" id="ARBA00022723"/>
    </source>
</evidence>
<evidence type="ECO:0000256" key="6">
    <source>
        <dbReference type="ARBA" id="ARBA00022842"/>
    </source>
</evidence>
<dbReference type="GO" id="GO:0035870">
    <property type="term" value="F:dITP diphosphatase activity"/>
    <property type="evidence" value="ECO:0007669"/>
    <property type="project" value="UniProtKB-UniRule"/>
</dbReference>
<dbReference type="PANTHER" id="PTHR11067:SF9">
    <property type="entry name" value="INOSINE TRIPHOSPHATE PYROPHOSPHATASE"/>
    <property type="match status" value="1"/>
</dbReference>
<comment type="catalytic activity">
    <reaction evidence="10">
        <text>ITP + H2O = IMP + diphosphate + H(+)</text>
        <dbReference type="Rhea" id="RHEA:29399"/>
        <dbReference type="ChEBI" id="CHEBI:15377"/>
        <dbReference type="ChEBI" id="CHEBI:15378"/>
        <dbReference type="ChEBI" id="CHEBI:33019"/>
        <dbReference type="ChEBI" id="CHEBI:58053"/>
        <dbReference type="ChEBI" id="CHEBI:61402"/>
        <dbReference type="EC" id="3.6.1.66"/>
    </reaction>
</comment>
<accession>A0A4R6DRD6</accession>
<keyword evidence="7 10" id="KW-0546">Nucleotide metabolism</keyword>
<protein>
    <recommendedName>
        <fullName evidence="10">dITP/XTP pyrophosphatase</fullName>
        <ecNumber evidence="10">3.6.1.66</ecNumber>
    </recommendedName>
    <alternativeName>
        <fullName evidence="10">Non-canonical purine NTP pyrophosphatase</fullName>
    </alternativeName>
    <alternativeName>
        <fullName evidence="10">Non-standard purine NTP pyrophosphatase</fullName>
    </alternativeName>
    <alternativeName>
        <fullName evidence="10">Nucleoside-triphosphate diphosphatase</fullName>
    </alternativeName>
    <alternativeName>
        <fullName evidence="10">Nucleoside-triphosphate pyrophosphatase</fullName>
        <shortName evidence="10">NTPase</shortName>
    </alternativeName>
</protein>
<dbReference type="EC" id="3.6.1.66" evidence="10"/>
<name>A0A4R6DRD6_9RHOO</name>
<dbReference type="PANTHER" id="PTHR11067">
    <property type="entry name" value="INOSINE TRIPHOSPHATE PYROPHOSPHATASE/HAM1 PROTEIN"/>
    <property type="match status" value="1"/>
</dbReference>
<dbReference type="GO" id="GO:0009117">
    <property type="term" value="P:nucleotide metabolic process"/>
    <property type="evidence" value="ECO:0007669"/>
    <property type="project" value="UniProtKB-KW"/>
</dbReference>
<dbReference type="HAMAP" id="MF_01405">
    <property type="entry name" value="Non_canon_purine_NTPase"/>
    <property type="match status" value="1"/>
</dbReference>
<dbReference type="SUPFAM" id="SSF52972">
    <property type="entry name" value="ITPase-like"/>
    <property type="match status" value="1"/>
</dbReference>
<keyword evidence="4 10" id="KW-0547">Nucleotide-binding</keyword>
<evidence type="ECO:0000256" key="10">
    <source>
        <dbReference type="HAMAP-Rule" id="MF_01405"/>
    </source>
</evidence>
<evidence type="ECO:0000256" key="11">
    <source>
        <dbReference type="RuleBase" id="RU003781"/>
    </source>
</evidence>
<dbReference type="GO" id="GO:0046872">
    <property type="term" value="F:metal ion binding"/>
    <property type="evidence" value="ECO:0007669"/>
    <property type="project" value="UniProtKB-KW"/>
</dbReference>
<evidence type="ECO:0000256" key="9">
    <source>
        <dbReference type="ARBA" id="ARBA00052017"/>
    </source>
</evidence>
<dbReference type="CDD" id="cd00515">
    <property type="entry name" value="HAM1"/>
    <property type="match status" value="1"/>
</dbReference>
<feature type="binding site" evidence="10">
    <location>
        <begin position="185"/>
        <end position="186"/>
    </location>
    <ligand>
        <name>substrate</name>
    </ligand>
</feature>
<feature type="binding site" evidence="10">
    <location>
        <begin position="157"/>
        <end position="160"/>
    </location>
    <ligand>
        <name>substrate</name>
    </ligand>
</feature>
<dbReference type="Gene3D" id="3.90.950.10">
    <property type="match status" value="1"/>
</dbReference>
<sequence length="202" mass="21630">MSAKRLVLASNNAKKAVEMQALLAPLGIEVVAQATLGIPEAEEPHPTFVENALAKARHASALSGLPAVADDSGLCVAALGGAPGVLSARYAGEPKSDIRNNALLLERLAAYEEAEERRAYFYSAVVLVRHADDPRPLIADGEWHGTILHAARGEGGFGYDPLFWLPDLEQSAAELDAALKNTLSHRGAAMRHLLDRLKYHPL</sequence>
<dbReference type="GO" id="GO:0036222">
    <property type="term" value="F:XTP diphosphatase activity"/>
    <property type="evidence" value="ECO:0007669"/>
    <property type="project" value="UniProtKB-UniRule"/>
</dbReference>
<comment type="catalytic activity">
    <reaction evidence="8 10">
        <text>dITP + H2O = dIMP + diphosphate + H(+)</text>
        <dbReference type="Rhea" id="RHEA:28342"/>
        <dbReference type="ChEBI" id="CHEBI:15377"/>
        <dbReference type="ChEBI" id="CHEBI:15378"/>
        <dbReference type="ChEBI" id="CHEBI:33019"/>
        <dbReference type="ChEBI" id="CHEBI:61194"/>
        <dbReference type="ChEBI" id="CHEBI:61382"/>
        <dbReference type="EC" id="3.6.1.66"/>
    </reaction>
</comment>
<dbReference type="GO" id="GO:0005829">
    <property type="term" value="C:cytosol"/>
    <property type="evidence" value="ECO:0007669"/>
    <property type="project" value="TreeGrafter"/>
</dbReference>
<dbReference type="GO" id="GO:0036220">
    <property type="term" value="F:ITP diphosphatase activity"/>
    <property type="evidence" value="ECO:0007669"/>
    <property type="project" value="UniProtKB-UniRule"/>
</dbReference>
<evidence type="ECO:0000256" key="7">
    <source>
        <dbReference type="ARBA" id="ARBA00023080"/>
    </source>
</evidence>
<evidence type="ECO:0000256" key="1">
    <source>
        <dbReference type="ARBA" id="ARBA00008023"/>
    </source>
</evidence>
<dbReference type="EMBL" id="SNVV01000022">
    <property type="protein sequence ID" value="TDN47049.1"/>
    <property type="molecule type" value="Genomic_DNA"/>
</dbReference>
<feature type="binding site" evidence="10">
    <location>
        <position position="42"/>
    </location>
    <ligand>
        <name>Mg(2+)</name>
        <dbReference type="ChEBI" id="CHEBI:18420"/>
    </ligand>
</feature>
<evidence type="ECO:0000256" key="8">
    <source>
        <dbReference type="ARBA" id="ARBA00051875"/>
    </source>
</evidence>
<dbReference type="Pfam" id="PF01725">
    <property type="entry name" value="Ham1p_like"/>
    <property type="match status" value="1"/>
</dbReference>
<comment type="caution">
    <text evidence="12">The sequence shown here is derived from an EMBL/GenBank/DDBJ whole genome shotgun (WGS) entry which is preliminary data.</text>
</comment>
<evidence type="ECO:0000256" key="2">
    <source>
        <dbReference type="ARBA" id="ARBA00011738"/>
    </source>
</evidence>
<keyword evidence="6 10" id="KW-0460">Magnesium</keyword>
<feature type="binding site" evidence="10">
    <location>
        <position position="71"/>
    </location>
    <ligand>
        <name>Mg(2+)</name>
        <dbReference type="ChEBI" id="CHEBI:18420"/>
    </ligand>
</feature>
<evidence type="ECO:0000256" key="4">
    <source>
        <dbReference type="ARBA" id="ARBA00022741"/>
    </source>
</evidence>
<feature type="binding site" evidence="10">
    <location>
        <position position="180"/>
    </location>
    <ligand>
        <name>substrate</name>
    </ligand>
</feature>
<dbReference type="InterPro" id="IPR002637">
    <property type="entry name" value="RdgB/HAM1"/>
</dbReference>
<dbReference type="NCBIfam" id="TIGR00042">
    <property type="entry name" value="RdgB/HAM1 family non-canonical purine NTP pyrophosphatase"/>
    <property type="match status" value="1"/>
</dbReference>
<keyword evidence="13" id="KW-1185">Reference proteome</keyword>
<evidence type="ECO:0000256" key="5">
    <source>
        <dbReference type="ARBA" id="ARBA00022801"/>
    </source>
</evidence>
<feature type="binding site" evidence="10">
    <location>
        <position position="72"/>
    </location>
    <ligand>
        <name>substrate</name>
    </ligand>
</feature>
<dbReference type="FunFam" id="3.90.950.10:FF:000001">
    <property type="entry name" value="dITP/XTP pyrophosphatase"/>
    <property type="match status" value="1"/>
</dbReference>
<dbReference type="AlphaFoldDB" id="A0A4R6DRD6"/>
<dbReference type="Proteomes" id="UP000295129">
    <property type="component" value="Unassembled WGS sequence"/>
</dbReference>
<keyword evidence="3 10" id="KW-0479">Metal-binding</keyword>
<feature type="active site" description="Proton acceptor" evidence="10">
    <location>
        <position position="71"/>
    </location>
</feature>
<dbReference type="InterPro" id="IPR029001">
    <property type="entry name" value="ITPase-like_fam"/>
</dbReference>
<evidence type="ECO:0000313" key="13">
    <source>
        <dbReference type="Proteomes" id="UP000295129"/>
    </source>
</evidence>
<dbReference type="OrthoDB" id="9807456at2"/>
<keyword evidence="5 10" id="KW-0378">Hydrolase</keyword>
<dbReference type="GO" id="GO:0000166">
    <property type="term" value="F:nucleotide binding"/>
    <property type="evidence" value="ECO:0007669"/>
    <property type="project" value="UniProtKB-KW"/>
</dbReference>
<comment type="subunit">
    <text evidence="2 10">Homodimer.</text>
</comment>
<proteinExistence type="inferred from homology"/>
<comment type="function">
    <text evidence="10">Pyrophosphatase that catalyzes the hydrolysis of nucleoside triphosphates to their monophosphate derivatives, with a high preference for the non-canonical purine nucleotides XTP (xanthosine triphosphate), dITP (deoxyinosine triphosphate) and ITP. Seems to function as a house-cleaning enzyme that removes non-canonical purine nucleotides from the nucleotide pool, thus preventing their incorporation into DNA/RNA and avoiding chromosomal lesions.</text>
</comment>
<comment type="catalytic activity">
    <reaction evidence="9 10">
        <text>XTP + H2O = XMP + diphosphate + H(+)</text>
        <dbReference type="Rhea" id="RHEA:28610"/>
        <dbReference type="ChEBI" id="CHEBI:15377"/>
        <dbReference type="ChEBI" id="CHEBI:15378"/>
        <dbReference type="ChEBI" id="CHEBI:33019"/>
        <dbReference type="ChEBI" id="CHEBI:57464"/>
        <dbReference type="ChEBI" id="CHEBI:61314"/>
        <dbReference type="EC" id="3.6.1.66"/>
    </reaction>
</comment>
<organism evidence="12 13">
    <name type="scientific">Azoarcus indigens</name>
    <dbReference type="NCBI Taxonomy" id="29545"/>
    <lineage>
        <taxon>Bacteria</taxon>
        <taxon>Pseudomonadati</taxon>
        <taxon>Pseudomonadota</taxon>
        <taxon>Betaproteobacteria</taxon>
        <taxon>Rhodocyclales</taxon>
        <taxon>Zoogloeaceae</taxon>
        <taxon>Azoarcus</taxon>
    </lineage>
</organism>